<dbReference type="GO" id="GO:0016779">
    <property type="term" value="F:nucleotidyltransferase activity"/>
    <property type="evidence" value="ECO:0007669"/>
    <property type="project" value="UniProtKB-ARBA"/>
</dbReference>
<accession>X1UKQ3</accession>
<reference evidence="2" key="1">
    <citation type="journal article" date="2014" name="Front. Microbiol.">
        <title>High frequency of phylogenetically diverse reductive dehalogenase-homologous genes in deep subseafloor sedimentary metagenomes.</title>
        <authorList>
            <person name="Kawai M."/>
            <person name="Futagami T."/>
            <person name="Toyoda A."/>
            <person name="Takaki Y."/>
            <person name="Nishi S."/>
            <person name="Hori S."/>
            <person name="Arai W."/>
            <person name="Tsubouchi T."/>
            <person name="Morono Y."/>
            <person name="Uchiyama I."/>
            <person name="Ito T."/>
            <person name="Fujiyama A."/>
            <person name="Inagaki F."/>
            <person name="Takami H."/>
        </authorList>
    </citation>
    <scope>NUCLEOTIDE SEQUENCE</scope>
    <source>
        <strain evidence="2">Expedition CK06-06</strain>
    </source>
</reference>
<organism evidence="2">
    <name type="scientific">marine sediment metagenome</name>
    <dbReference type="NCBI Taxonomy" id="412755"/>
    <lineage>
        <taxon>unclassified sequences</taxon>
        <taxon>metagenomes</taxon>
        <taxon>ecological metagenomes</taxon>
    </lineage>
</organism>
<dbReference type="AlphaFoldDB" id="X1UKQ3"/>
<dbReference type="Pfam" id="PF12804">
    <property type="entry name" value="NTP_transf_3"/>
    <property type="match status" value="1"/>
</dbReference>
<proteinExistence type="predicted"/>
<comment type="caution">
    <text evidence="2">The sequence shown here is derived from an EMBL/GenBank/DDBJ whole genome shotgun (WGS) entry which is preliminary data.</text>
</comment>
<dbReference type="SUPFAM" id="SSF53448">
    <property type="entry name" value="Nucleotide-diphospho-sugar transferases"/>
    <property type="match status" value="1"/>
</dbReference>
<dbReference type="InterPro" id="IPR025877">
    <property type="entry name" value="MobA-like_NTP_Trfase"/>
</dbReference>
<feature type="non-terminal residue" evidence="2">
    <location>
        <position position="131"/>
    </location>
</feature>
<gene>
    <name evidence="2" type="ORF">S12H4_56580</name>
</gene>
<dbReference type="EMBL" id="BARW01036456">
    <property type="protein sequence ID" value="GAJ18033.1"/>
    <property type="molecule type" value="Genomic_DNA"/>
</dbReference>
<protein>
    <recommendedName>
        <fullName evidence="1">MobA-like NTP transferase domain-containing protein</fullName>
    </recommendedName>
</protein>
<evidence type="ECO:0000313" key="2">
    <source>
        <dbReference type="EMBL" id="GAJ18033.1"/>
    </source>
</evidence>
<dbReference type="InterPro" id="IPR029044">
    <property type="entry name" value="Nucleotide-diphossugar_trans"/>
</dbReference>
<name>X1UKQ3_9ZZZZ</name>
<feature type="domain" description="MobA-like NTP transferase" evidence="1">
    <location>
        <begin position="21"/>
        <end position="129"/>
    </location>
</feature>
<evidence type="ECO:0000259" key="1">
    <source>
        <dbReference type="Pfam" id="PF12804"/>
    </source>
</evidence>
<dbReference type="Gene3D" id="3.90.550.10">
    <property type="entry name" value="Spore Coat Polysaccharide Biosynthesis Protein SpsA, Chain A"/>
    <property type="match status" value="1"/>
</dbReference>
<sequence>MAMLGAIVAIERETKAAPQDIQRLATLLAELTGRALVVGRMQCERAKGVMDVVPADSELEAVAAAMQLAGDDHALVAAADLAHPSQELMRYLLHIRAGHEAVVPLRPDGSWQPLCALYHGRCAPRAQSLIA</sequence>